<gene>
    <name evidence="2" type="ORF">DGUA_6G019816</name>
</gene>
<dbReference type="Proteomes" id="UP000268350">
    <property type="component" value="Unassembled WGS sequence"/>
</dbReference>
<evidence type="ECO:0000313" key="2">
    <source>
        <dbReference type="EMBL" id="SPP88344.1"/>
    </source>
</evidence>
<keyword evidence="3" id="KW-1185">Reference proteome</keyword>
<dbReference type="AlphaFoldDB" id="A0A3B0K285"/>
<feature type="region of interest" description="Disordered" evidence="1">
    <location>
        <begin position="67"/>
        <end position="90"/>
    </location>
</feature>
<dbReference type="EMBL" id="OUUW01000014">
    <property type="protein sequence ID" value="SPP88344.1"/>
    <property type="molecule type" value="Genomic_DNA"/>
</dbReference>
<evidence type="ECO:0000256" key="1">
    <source>
        <dbReference type="SAM" id="MobiDB-lite"/>
    </source>
</evidence>
<sequence length="105" mass="10804">MGFNMLPLTATMGSQASSSADGRASRSGTPPNSNSNKPGIPAITVTDSPAPAPASMALPSKLLSLKSPRSFGTMQPKQEFEQSSKSTNNIEGGLQICASGRSQCF</sequence>
<feature type="compositionally biased region" description="Polar residues" evidence="1">
    <location>
        <begin position="70"/>
        <end position="90"/>
    </location>
</feature>
<accession>A0A3B0K285</accession>
<proteinExistence type="predicted"/>
<dbReference type="OMA" id="CTSGRSQ"/>
<evidence type="ECO:0000313" key="3">
    <source>
        <dbReference type="Proteomes" id="UP000268350"/>
    </source>
</evidence>
<feature type="region of interest" description="Disordered" evidence="1">
    <location>
        <begin position="1"/>
        <end position="55"/>
    </location>
</feature>
<feature type="compositionally biased region" description="Low complexity" evidence="1">
    <location>
        <begin position="13"/>
        <end position="28"/>
    </location>
</feature>
<reference evidence="3" key="1">
    <citation type="submission" date="2018-01" db="EMBL/GenBank/DDBJ databases">
        <authorList>
            <person name="Alioto T."/>
            <person name="Alioto T."/>
        </authorList>
    </citation>
    <scope>NUCLEOTIDE SEQUENCE [LARGE SCALE GENOMIC DNA]</scope>
</reference>
<protein>
    <submittedName>
        <fullName evidence="2">Uncharacterized protein</fullName>
    </submittedName>
</protein>
<organism evidence="2 3">
    <name type="scientific">Drosophila guanche</name>
    <name type="common">Fruit fly</name>
    <dbReference type="NCBI Taxonomy" id="7266"/>
    <lineage>
        <taxon>Eukaryota</taxon>
        <taxon>Metazoa</taxon>
        <taxon>Ecdysozoa</taxon>
        <taxon>Arthropoda</taxon>
        <taxon>Hexapoda</taxon>
        <taxon>Insecta</taxon>
        <taxon>Pterygota</taxon>
        <taxon>Neoptera</taxon>
        <taxon>Endopterygota</taxon>
        <taxon>Diptera</taxon>
        <taxon>Brachycera</taxon>
        <taxon>Muscomorpha</taxon>
        <taxon>Ephydroidea</taxon>
        <taxon>Drosophilidae</taxon>
        <taxon>Drosophila</taxon>
        <taxon>Sophophora</taxon>
    </lineage>
</organism>
<name>A0A3B0K285_DROGU</name>